<dbReference type="Pfam" id="PF09362">
    <property type="entry name" value="DUF1996"/>
    <property type="match status" value="1"/>
</dbReference>
<feature type="compositionally biased region" description="Pro residues" evidence="1">
    <location>
        <begin position="415"/>
        <end position="424"/>
    </location>
</feature>
<keyword evidence="2" id="KW-1133">Transmembrane helix</keyword>
<sequence length="525" mass="57182">MADFGIVFSSTYAGLALIDVMIVICADGMLLKTLVASGVLGAVGVNAFWRMECPHRVGLARVDPLLNPGSPSPHAHSIYGSSAFGVSSFFEQLAAGDCTSCRVKQDKSAYWHPQLYFKDDATNQYEEVNPLGGIYYFLNGEDIQPFKPGFRMIAGDNTRRAFTAPWDSHSPDPEKSVWRAKGYVTQDILKQLAVGVNCLNYAKPGEPTLMRHYLPDKAYIDANCPDGIRFEMMFPSCWVGGDVVDTPNHSDHVAYPDTVMDGTCPEGFPVRLPGLMFESFYDTVQFKDRSGTYVLSNGDVDGYGYHGDFISGWDEETLRQAINVCTNKSGRIDDCPIFNLQSQDEASQCNMEVPSILASEDVTGPMNSLPGNIHLGDIIVNSIGGAEDPALGGDVPGEVPADSAAMNGLAVEPTPEAPAEPEPSPVETSTPEKPTPEAPVVTEAPEPIVPEKDLKIVRTDYVRDGNVMSKIVRVEEVVYVTETAEEVVYVTKEADETSTAADEAVKAKRAHARMHRSGHLARRHH</sequence>
<keyword evidence="2" id="KW-0472">Membrane</keyword>
<keyword evidence="2" id="KW-0812">Transmembrane</keyword>
<evidence type="ECO:0000256" key="2">
    <source>
        <dbReference type="SAM" id="Phobius"/>
    </source>
</evidence>
<feature type="domain" description="DUF1996" evidence="3">
    <location>
        <begin position="63"/>
        <end position="313"/>
    </location>
</feature>
<gene>
    <name evidence="4" type="ORF">DNG_03488</name>
</gene>
<keyword evidence="5" id="KW-1185">Reference proteome</keyword>
<evidence type="ECO:0000313" key="5">
    <source>
        <dbReference type="Proteomes" id="UP001187682"/>
    </source>
</evidence>
<name>A0AAE8MUX3_9PEZI</name>
<dbReference type="AlphaFoldDB" id="A0AAE8MUX3"/>
<evidence type="ECO:0000313" key="4">
    <source>
        <dbReference type="EMBL" id="SPO00740.1"/>
    </source>
</evidence>
<dbReference type="Proteomes" id="UP001187682">
    <property type="component" value="Unassembled WGS sequence"/>
</dbReference>
<dbReference type="InterPro" id="IPR018535">
    <property type="entry name" value="DUF1996"/>
</dbReference>
<dbReference type="PANTHER" id="PTHR43662:SF7">
    <property type="entry name" value="DUF1996 DOMAIN-CONTAINING PROTEIN"/>
    <property type="match status" value="1"/>
</dbReference>
<proteinExistence type="predicted"/>
<feature type="transmembrane region" description="Helical" evidence="2">
    <location>
        <begin position="33"/>
        <end position="51"/>
    </location>
</feature>
<feature type="transmembrane region" description="Helical" evidence="2">
    <location>
        <begin position="6"/>
        <end position="26"/>
    </location>
</feature>
<reference evidence="4" key="1">
    <citation type="submission" date="2018-03" db="EMBL/GenBank/DDBJ databases">
        <authorList>
            <person name="Guldener U."/>
        </authorList>
    </citation>
    <scope>NUCLEOTIDE SEQUENCE</scope>
</reference>
<feature type="region of interest" description="Disordered" evidence="1">
    <location>
        <begin position="412"/>
        <end position="445"/>
    </location>
</feature>
<evidence type="ECO:0000259" key="3">
    <source>
        <dbReference type="Pfam" id="PF09362"/>
    </source>
</evidence>
<feature type="compositionally biased region" description="Low complexity" evidence="1">
    <location>
        <begin position="425"/>
        <end position="445"/>
    </location>
</feature>
<accession>A0AAE8MUX3</accession>
<dbReference type="EMBL" id="ONZQ02000004">
    <property type="protein sequence ID" value="SPO00740.1"/>
    <property type="molecule type" value="Genomic_DNA"/>
</dbReference>
<dbReference type="PANTHER" id="PTHR43662">
    <property type="match status" value="1"/>
</dbReference>
<evidence type="ECO:0000256" key="1">
    <source>
        <dbReference type="SAM" id="MobiDB-lite"/>
    </source>
</evidence>
<comment type="caution">
    <text evidence="4">The sequence shown here is derived from an EMBL/GenBank/DDBJ whole genome shotgun (WGS) entry which is preliminary data.</text>
</comment>
<organism evidence="4 5">
    <name type="scientific">Cephalotrichum gorgonifer</name>
    <dbReference type="NCBI Taxonomy" id="2041049"/>
    <lineage>
        <taxon>Eukaryota</taxon>
        <taxon>Fungi</taxon>
        <taxon>Dikarya</taxon>
        <taxon>Ascomycota</taxon>
        <taxon>Pezizomycotina</taxon>
        <taxon>Sordariomycetes</taxon>
        <taxon>Hypocreomycetidae</taxon>
        <taxon>Microascales</taxon>
        <taxon>Microascaceae</taxon>
        <taxon>Cephalotrichum</taxon>
    </lineage>
</organism>
<protein>
    <submittedName>
        <fullName evidence="4">Related to glyoxal oxidase</fullName>
    </submittedName>
</protein>